<dbReference type="Proteomes" id="UP000316624">
    <property type="component" value="Unassembled WGS sequence"/>
</dbReference>
<accession>A0A562KIG3</accession>
<dbReference type="GO" id="GO:0003959">
    <property type="term" value="F:NADPH dehydrogenase activity"/>
    <property type="evidence" value="ECO:0007669"/>
    <property type="project" value="InterPro"/>
</dbReference>
<dbReference type="InterPro" id="IPR001155">
    <property type="entry name" value="OxRdtase_FMN_N"/>
</dbReference>
<comment type="caution">
    <text evidence="7">The sequence shown here is derived from an EMBL/GenBank/DDBJ whole genome shotgun (WGS) entry which is preliminary data.</text>
</comment>
<dbReference type="InterPro" id="IPR013785">
    <property type="entry name" value="Aldolase_TIM"/>
</dbReference>
<keyword evidence="8" id="KW-1185">Reference proteome</keyword>
<keyword evidence="5" id="KW-0560">Oxidoreductase</keyword>
<dbReference type="SUPFAM" id="SSF51395">
    <property type="entry name" value="FMN-linked oxidoreductases"/>
    <property type="match status" value="1"/>
</dbReference>
<protein>
    <submittedName>
        <fullName evidence="7">2,4-dienoyl-CoA reductase-like NADH-dependent reductase (Old Yellow Enzyme family)</fullName>
    </submittedName>
</protein>
<evidence type="ECO:0000256" key="4">
    <source>
        <dbReference type="ARBA" id="ARBA00022857"/>
    </source>
</evidence>
<sequence length="387" mass="40531">MASRCWAPAPNIIGSMASVLNKSGHSPARPVGAVERSSLFSPFTLRGVTFRNRIGVSPMCQYSAVDGMAGPWHLTHLASRAVGGAGLVVTEAAAVVSQGRISPADLGLWSDAHRDALRPVAAAITDAGAVPGIQLAHAGRKGSTQIPWIGRDAVAEGGWAVPAPSALPFNRRSALTYTMGAEEIARTIIAFAEAARRAVDAGFRFIECHFAHGYLVHQFLSPLTNLRDDAFGGGLEGRSRLALEIVRAVRAAIPAEIPLSVRLSCVDWVEGGWTLDDSITLARHLGEEGVDIVDCSSGALVPGAAPPDGPAVQRDFARAIRERAGLPTAAVGGITGAREADALIESGGADMVLIARAMLRDPYWALHAAEALGVEAAWPLPYKRAVT</sequence>
<dbReference type="CDD" id="cd02932">
    <property type="entry name" value="OYE_YqiM_FMN"/>
    <property type="match status" value="1"/>
</dbReference>
<dbReference type="AlphaFoldDB" id="A0A562KIG3"/>
<name>A0A562KIG3_SPHWJ</name>
<keyword evidence="3" id="KW-0288">FMN</keyword>
<evidence type="ECO:0000259" key="6">
    <source>
        <dbReference type="Pfam" id="PF00724"/>
    </source>
</evidence>
<evidence type="ECO:0000256" key="3">
    <source>
        <dbReference type="ARBA" id="ARBA00022643"/>
    </source>
</evidence>
<dbReference type="PANTHER" id="PTHR43303">
    <property type="entry name" value="NADPH DEHYDROGENASE C23G7.10C-RELATED"/>
    <property type="match status" value="1"/>
</dbReference>
<dbReference type="GO" id="GO:0050661">
    <property type="term" value="F:NADP binding"/>
    <property type="evidence" value="ECO:0007669"/>
    <property type="project" value="InterPro"/>
</dbReference>
<dbReference type="Pfam" id="PF00724">
    <property type="entry name" value="Oxidored_FMN"/>
    <property type="match status" value="1"/>
</dbReference>
<evidence type="ECO:0000256" key="5">
    <source>
        <dbReference type="ARBA" id="ARBA00023002"/>
    </source>
</evidence>
<dbReference type="Gene3D" id="3.20.20.70">
    <property type="entry name" value="Aldolase class I"/>
    <property type="match status" value="1"/>
</dbReference>
<evidence type="ECO:0000256" key="2">
    <source>
        <dbReference type="ARBA" id="ARBA00022630"/>
    </source>
</evidence>
<proteinExistence type="predicted"/>
<dbReference type="EMBL" id="VLKK01000004">
    <property type="protein sequence ID" value="TWH95180.1"/>
    <property type="molecule type" value="Genomic_DNA"/>
</dbReference>
<organism evidence="7 8">
    <name type="scientific">Sphingobium wenxiniae (strain DSM 21828 / CGMCC 1.7748 / JZ-1)</name>
    <dbReference type="NCBI Taxonomy" id="595605"/>
    <lineage>
        <taxon>Bacteria</taxon>
        <taxon>Pseudomonadati</taxon>
        <taxon>Pseudomonadota</taxon>
        <taxon>Alphaproteobacteria</taxon>
        <taxon>Sphingomonadales</taxon>
        <taxon>Sphingomonadaceae</taxon>
        <taxon>Sphingobium</taxon>
    </lineage>
</organism>
<reference evidence="7 8" key="1">
    <citation type="journal article" date="2015" name="Stand. Genomic Sci.">
        <title>Genomic Encyclopedia of Bacterial and Archaeal Type Strains, Phase III: the genomes of soil and plant-associated and newly described type strains.</title>
        <authorList>
            <person name="Whitman W.B."/>
            <person name="Woyke T."/>
            <person name="Klenk H.P."/>
            <person name="Zhou Y."/>
            <person name="Lilburn T.G."/>
            <person name="Beck B.J."/>
            <person name="De Vos P."/>
            <person name="Vandamme P."/>
            <person name="Eisen J.A."/>
            <person name="Garrity G."/>
            <person name="Hugenholtz P."/>
            <person name="Kyrpides N.C."/>
        </authorList>
    </citation>
    <scope>NUCLEOTIDE SEQUENCE [LARGE SCALE GENOMIC DNA]</scope>
    <source>
        <strain evidence="7 8">CGMCC 1.7748</strain>
    </source>
</reference>
<keyword evidence="2" id="KW-0285">Flavoprotein</keyword>
<dbReference type="GO" id="GO:0010181">
    <property type="term" value="F:FMN binding"/>
    <property type="evidence" value="ECO:0007669"/>
    <property type="project" value="InterPro"/>
</dbReference>
<evidence type="ECO:0000256" key="1">
    <source>
        <dbReference type="ARBA" id="ARBA00001917"/>
    </source>
</evidence>
<comment type="cofactor">
    <cofactor evidence="1">
        <name>FMN</name>
        <dbReference type="ChEBI" id="CHEBI:58210"/>
    </cofactor>
</comment>
<dbReference type="PANTHER" id="PTHR43303:SF4">
    <property type="entry name" value="NADPH DEHYDROGENASE C23G7.10C-RELATED"/>
    <property type="match status" value="1"/>
</dbReference>
<gene>
    <name evidence="7" type="ORF">IQ35_01435</name>
</gene>
<keyword evidence="4" id="KW-0521">NADP</keyword>
<feature type="domain" description="NADH:flavin oxidoreductase/NADH oxidase N-terminal" evidence="6">
    <location>
        <begin position="38"/>
        <end position="371"/>
    </location>
</feature>
<dbReference type="InterPro" id="IPR044152">
    <property type="entry name" value="YqjM-like"/>
</dbReference>
<evidence type="ECO:0000313" key="8">
    <source>
        <dbReference type="Proteomes" id="UP000316624"/>
    </source>
</evidence>
<evidence type="ECO:0000313" key="7">
    <source>
        <dbReference type="EMBL" id="TWH95180.1"/>
    </source>
</evidence>